<dbReference type="AlphaFoldDB" id="A0A9N9SJN2"/>
<dbReference type="Pfam" id="PF25273">
    <property type="entry name" value="DUF7869"/>
    <property type="match status" value="1"/>
</dbReference>
<reference evidence="2" key="2">
    <citation type="submission" date="2022-10" db="EMBL/GenBank/DDBJ databases">
        <authorList>
            <consortium name="ENA_rothamsted_submissions"/>
            <consortium name="culmorum"/>
            <person name="King R."/>
        </authorList>
    </citation>
    <scope>NUCLEOTIDE SEQUENCE</scope>
</reference>
<accession>A0A9N9SJN2</accession>
<sequence length="379" mass="43814">MQTLFELYYKLEMNERESYLMDLIQILPVQRRRHGTFNEEAESRGQCTMSSTVLDGQGNLTRVCKKTSMEIFDIQPQKITTLVKRKQAGCVTFEDKRGGFKHFKYTLQVRQILKDHINTFPREESHYNRTESEKEYLSSDHNVNRLFESHKIKHSGTTVTYKFYRRVLLKDFPNVSFTKPRVETCKTCDSLNIESKCTDVTVAKQANIQLELHHRQVENVSKAVTTDSGNSTSPGSDTCTVTIGRKKFFLLPKLTHTSMYYSRQLSCYKFGIHVSDTADRIMCVWHEGQSGRGENQMATCLLQALITGHLNTYKRKLCVWSDNCAGQLKNRMLLFLYICLVATGKFDTIDHKFSISRHSFSAADREYAIIEKRVRVSKS</sequence>
<dbReference type="EMBL" id="OU896710">
    <property type="protein sequence ID" value="CAG9820682.1"/>
    <property type="molecule type" value="Genomic_DNA"/>
</dbReference>
<evidence type="ECO:0000313" key="2">
    <source>
        <dbReference type="EMBL" id="CAG9820682.1"/>
    </source>
</evidence>
<dbReference type="PANTHER" id="PTHR10773">
    <property type="entry name" value="DNA-DIRECTED RNA POLYMERASES I, II, AND III SUBUNIT RPABC2"/>
    <property type="match status" value="1"/>
</dbReference>
<reference evidence="2" key="1">
    <citation type="submission" date="2022-01" db="EMBL/GenBank/DDBJ databases">
        <authorList>
            <person name="King R."/>
        </authorList>
    </citation>
    <scope>NUCLEOTIDE SEQUENCE</scope>
</reference>
<evidence type="ECO:0000259" key="1">
    <source>
        <dbReference type="Pfam" id="PF25273"/>
    </source>
</evidence>
<proteinExistence type="predicted"/>
<dbReference type="OrthoDB" id="8185268at2759"/>
<gene>
    <name evidence="2" type="ORF">PHAECO_LOCUS7781</name>
</gene>
<dbReference type="Proteomes" id="UP001153737">
    <property type="component" value="Chromosome 4"/>
</dbReference>
<protein>
    <recommendedName>
        <fullName evidence="1">DUF7869 domain-containing protein</fullName>
    </recommendedName>
</protein>
<feature type="domain" description="DUF7869" evidence="1">
    <location>
        <begin position="288"/>
        <end position="375"/>
    </location>
</feature>
<dbReference type="PANTHER" id="PTHR10773:SF19">
    <property type="match status" value="1"/>
</dbReference>
<name>A0A9N9SJN2_PHACE</name>
<dbReference type="InterPro" id="IPR057191">
    <property type="entry name" value="DUF7869"/>
</dbReference>
<keyword evidence="3" id="KW-1185">Reference proteome</keyword>
<evidence type="ECO:0000313" key="3">
    <source>
        <dbReference type="Proteomes" id="UP001153737"/>
    </source>
</evidence>
<organism evidence="2 3">
    <name type="scientific">Phaedon cochleariae</name>
    <name type="common">Mustard beetle</name>
    <dbReference type="NCBI Taxonomy" id="80249"/>
    <lineage>
        <taxon>Eukaryota</taxon>
        <taxon>Metazoa</taxon>
        <taxon>Ecdysozoa</taxon>
        <taxon>Arthropoda</taxon>
        <taxon>Hexapoda</taxon>
        <taxon>Insecta</taxon>
        <taxon>Pterygota</taxon>
        <taxon>Neoptera</taxon>
        <taxon>Endopterygota</taxon>
        <taxon>Coleoptera</taxon>
        <taxon>Polyphaga</taxon>
        <taxon>Cucujiformia</taxon>
        <taxon>Chrysomeloidea</taxon>
        <taxon>Chrysomelidae</taxon>
        <taxon>Chrysomelinae</taxon>
        <taxon>Chrysomelini</taxon>
        <taxon>Phaedon</taxon>
    </lineage>
</organism>